<dbReference type="InterPro" id="IPR029058">
    <property type="entry name" value="AB_hydrolase_fold"/>
</dbReference>
<dbReference type="GO" id="GO:0016787">
    <property type="term" value="F:hydrolase activity"/>
    <property type="evidence" value="ECO:0007669"/>
    <property type="project" value="UniProtKB-KW"/>
</dbReference>
<dbReference type="Pfam" id="PF01738">
    <property type="entry name" value="DLH"/>
    <property type="match status" value="1"/>
</dbReference>
<feature type="domain" description="Dienelactone hydrolase" evidence="1">
    <location>
        <begin position="13"/>
        <end position="241"/>
    </location>
</feature>
<reference evidence="2 3" key="1">
    <citation type="submission" date="2019-06" db="EMBL/GenBank/DDBJ databases">
        <authorList>
            <person name="Livingstone P."/>
            <person name="Whitworth D."/>
        </authorList>
    </citation>
    <scope>NUCLEOTIDE SEQUENCE [LARGE SCALE GENOMIC DNA]</scope>
    <source>
        <strain evidence="2 3">AM401</strain>
    </source>
</reference>
<dbReference type="RefSeq" id="WP_141640924.1">
    <property type="nucleotide sequence ID" value="NZ_VIFM01000007.1"/>
</dbReference>
<evidence type="ECO:0000313" key="2">
    <source>
        <dbReference type="EMBL" id="TQF17481.1"/>
    </source>
</evidence>
<comment type="caution">
    <text evidence="2">The sequence shown here is derived from an EMBL/GenBank/DDBJ whole genome shotgun (WGS) entry which is preliminary data.</text>
</comment>
<name>A0A540X841_9BACT</name>
<accession>A0A540X841</accession>
<evidence type="ECO:0000259" key="1">
    <source>
        <dbReference type="Pfam" id="PF01738"/>
    </source>
</evidence>
<proteinExistence type="predicted"/>
<keyword evidence="2" id="KW-0378">Hydrolase</keyword>
<gene>
    <name evidence="2" type="ORF">FJV41_03310</name>
</gene>
<dbReference type="Proteomes" id="UP000315369">
    <property type="component" value="Unassembled WGS sequence"/>
</dbReference>
<dbReference type="EMBL" id="VIFM01000007">
    <property type="protein sequence ID" value="TQF17481.1"/>
    <property type="molecule type" value="Genomic_DNA"/>
</dbReference>
<dbReference type="Gene3D" id="3.40.50.1820">
    <property type="entry name" value="alpha/beta hydrolase"/>
    <property type="match status" value="1"/>
</dbReference>
<organism evidence="2 3">
    <name type="scientific">Myxococcus llanfairpwllgwyngyllgogerychwyrndrobwllllantysiliogogogochensis</name>
    <dbReference type="NCBI Taxonomy" id="2590453"/>
    <lineage>
        <taxon>Bacteria</taxon>
        <taxon>Pseudomonadati</taxon>
        <taxon>Myxococcota</taxon>
        <taxon>Myxococcia</taxon>
        <taxon>Myxococcales</taxon>
        <taxon>Cystobacterineae</taxon>
        <taxon>Myxococcaceae</taxon>
        <taxon>Myxococcus</taxon>
    </lineage>
</organism>
<sequence>MEDIELQTRDGAMDAKLFQPEGRGPWPAVILLTDALGIRPAFEHMAQRLADGGYVVLLPNVFYREGRAASLDLNGTFADEAFRKRIYALIATLTPERLRDDGAAQLDFLSRLPQVRGPKVGVAGYCMSGSIAVRLAADFPDTVAAAVSNHGGRLATESPDSAHLRVGDVRGELVFGHADQDSSMPADAILRLETALKNAGVRHQSRLRVGARHGYAVDGSATYDKDAAEQHWRELFDVFGRTLST</sequence>
<dbReference type="PANTHER" id="PTHR46623:SF10">
    <property type="entry name" value="CARBOXYMETHYLENEBUTENOLIDASE HOMOLOG"/>
    <property type="match status" value="1"/>
</dbReference>
<dbReference type="InterPro" id="IPR051049">
    <property type="entry name" value="Dienelactone_hydrolase-like"/>
</dbReference>
<dbReference type="AlphaFoldDB" id="A0A540X841"/>
<dbReference type="InterPro" id="IPR002925">
    <property type="entry name" value="Dienelactn_hydro"/>
</dbReference>
<keyword evidence="3" id="KW-1185">Reference proteome</keyword>
<protein>
    <submittedName>
        <fullName evidence="2">Dienelactone hydrolase family protein</fullName>
    </submittedName>
</protein>
<evidence type="ECO:0000313" key="3">
    <source>
        <dbReference type="Proteomes" id="UP000315369"/>
    </source>
</evidence>
<dbReference type="SUPFAM" id="SSF53474">
    <property type="entry name" value="alpha/beta-Hydrolases"/>
    <property type="match status" value="1"/>
</dbReference>
<dbReference type="PANTHER" id="PTHR46623">
    <property type="entry name" value="CARBOXYMETHYLENEBUTENOLIDASE-RELATED"/>
    <property type="match status" value="1"/>
</dbReference>
<dbReference type="OrthoDB" id="9787933at2"/>